<organism evidence="2 3">
    <name type="scientific">Porphyra umbilicalis</name>
    <name type="common">Purple laver</name>
    <name type="synonym">Red alga</name>
    <dbReference type="NCBI Taxonomy" id="2786"/>
    <lineage>
        <taxon>Eukaryota</taxon>
        <taxon>Rhodophyta</taxon>
        <taxon>Bangiophyceae</taxon>
        <taxon>Bangiales</taxon>
        <taxon>Bangiaceae</taxon>
        <taxon>Porphyra</taxon>
    </lineage>
</organism>
<dbReference type="InterPro" id="IPR052559">
    <property type="entry name" value="V-haloperoxidase"/>
</dbReference>
<dbReference type="PROSITE" id="PS51257">
    <property type="entry name" value="PROKAR_LIPOPROTEIN"/>
    <property type="match status" value="1"/>
</dbReference>
<protein>
    <recommendedName>
        <fullName evidence="4">Phosphatidic acid phosphatase type 2/haloperoxidase domain-containing protein</fullName>
    </recommendedName>
</protein>
<dbReference type="AlphaFoldDB" id="A0A1X6P8T2"/>
<evidence type="ECO:0000313" key="2">
    <source>
        <dbReference type="EMBL" id="OSX77043.1"/>
    </source>
</evidence>
<evidence type="ECO:0008006" key="4">
    <source>
        <dbReference type="Google" id="ProtNLM"/>
    </source>
</evidence>
<gene>
    <name evidence="2" type="ORF">BU14_0164s0004</name>
</gene>
<feature type="signal peptide" evidence="1">
    <location>
        <begin position="1"/>
        <end position="24"/>
    </location>
</feature>
<name>A0A1X6P8T2_PORUM</name>
<feature type="chain" id="PRO_5012552816" description="Phosphatidic acid phosphatase type 2/haloperoxidase domain-containing protein" evidence="1">
    <location>
        <begin position="25"/>
        <end position="517"/>
    </location>
</feature>
<dbReference type="Gene3D" id="1.10.606.20">
    <property type="match status" value="1"/>
</dbReference>
<evidence type="ECO:0000256" key="1">
    <source>
        <dbReference type="SAM" id="SignalP"/>
    </source>
</evidence>
<proteinExistence type="predicted"/>
<dbReference type="SUPFAM" id="SSF48317">
    <property type="entry name" value="Acid phosphatase/Vanadium-dependent haloperoxidase"/>
    <property type="match status" value="1"/>
</dbReference>
<dbReference type="InterPro" id="IPR036938">
    <property type="entry name" value="PAP2/HPO_sf"/>
</dbReference>
<reference evidence="2 3" key="1">
    <citation type="submission" date="2017-03" db="EMBL/GenBank/DDBJ databases">
        <title>WGS assembly of Porphyra umbilicalis.</title>
        <authorList>
            <person name="Brawley S.H."/>
            <person name="Blouin N.A."/>
            <person name="Ficko-Blean E."/>
            <person name="Wheeler G.L."/>
            <person name="Lohr M."/>
            <person name="Goodson H.V."/>
            <person name="Jenkins J.W."/>
            <person name="Blaby-Haas C.E."/>
            <person name="Helliwell K.E."/>
            <person name="Chan C."/>
            <person name="Marriage T."/>
            <person name="Bhattacharya D."/>
            <person name="Klein A.S."/>
            <person name="Badis Y."/>
            <person name="Brodie J."/>
            <person name="Cao Y."/>
            <person name="Collen J."/>
            <person name="Dittami S.M."/>
            <person name="Gachon C.M."/>
            <person name="Green B.R."/>
            <person name="Karpowicz S."/>
            <person name="Kim J.W."/>
            <person name="Kudahl U."/>
            <person name="Lin S."/>
            <person name="Michel G."/>
            <person name="Mittag M."/>
            <person name="Olson B.J."/>
            <person name="Pangilinan J."/>
            <person name="Peng Y."/>
            <person name="Qiu H."/>
            <person name="Shu S."/>
            <person name="Singer J.T."/>
            <person name="Smith A.G."/>
            <person name="Sprecher B.N."/>
            <person name="Wagner V."/>
            <person name="Wang W."/>
            <person name="Wang Z.-Y."/>
            <person name="Yan J."/>
            <person name="Yarish C."/>
            <person name="Zoeuner-Riek S."/>
            <person name="Zhuang Y."/>
            <person name="Zou Y."/>
            <person name="Lindquist E.A."/>
            <person name="Grimwood J."/>
            <person name="Barry K."/>
            <person name="Rokhsar D.S."/>
            <person name="Schmutz J."/>
            <person name="Stiller J.W."/>
            <person name="Grossman A.R."/>
            <person name="Prochnik S.E."/>
        </authorList>
    </citation>
    <scope>NUCLEOTIDE SEQUENCE [LARGE SCALE GENOMIC DNA]</scope>
    <source>
        <strain evidence="2">4086291</strain>
    </source>
</reference>
<accession>A0A1X6P8T2</accession>
<dbReference type="Proteomes" id="UP000218209">
    <property type="component" value="Unassembled WGS sequence"/>
</dbReference>
<evidence type="ECO:0000313" key="3">
    <source>
        <dbReference type="Proteomes" id="UP000218209"/>
    </source>
</evidence>
<dbReference type="PANTHER" id="PTHR34599">
    <property type="entry name" value="PEROXIDASE-RELATED"/>
    <property type="match status" value="1"/>
</dbReference>
<dbReference type="PANTHER" id="PTHR34599:SF2">
    <property type="entry name" value="TRAF-TYPE DOMAIN-CONTAINING PROTEIN"/>
    <property type="match status" value="1"/>
</dbReference>
<dbReference type="EMBL" id="KV918847">
    <property type="protein sequence ID" value="OSX77043.1"/>
    <property type="molecule type" value="Genomic_DNA"/>
</dbReference>
<keyword evidence="3" id="KW-1185">Reference proteome</keyword>
<sequence>MPRRWLSLLPVAVLALAAACASQGVTPPPCSCNANVELMYDPRVPSTNVALTMVGVYKHLQPRSPDGRQRFAILTHAMFDAYGLASGAHPTATRICVDGADAVDPSEAVVYAAYTIMAAAYADEPPKLALLHDLMRHYGYDAPVEGHVGALAARAVMAKYNLRPEAIPYTPLNEPSDDANADCSRITIPDAWQPLCLQRVPGPPCSPQVIRFGGLFNSSLFSSGGTRTAVDAANDLEPPPTYEGALADLPFEGGENDFADEHLAVLKGSAELGDYEKSLAQVFGSSSSDRVARLAVKEAEARNLTLGESAALMFGVAAAIHDASAASTTAKYLTNAARSISVLQCAYAGRNLTAWAGPYLGVRTFLNAGDTRWRSYWFTPGFPGFFSGHTAVAAAGLEVMARVFGDDVPVSANCEMLGAGLSNVEPRVAVGGRGYIPGVTDVPNRGPATVGYSPANDTTLCWPTWSKLGEMVGDSRFYGGIHIPIDNSVGLTVGRDMGRRMFEYVQRVVNGTDGTDE</sequence>
<keyword evidence="1" id="KW-0732">Signal</keyword>